<evidence type="ECO:0000256" key="1">
    <source>
        <dbReference type="ARBA" id="ARBA00023125"/>
    </source>
</evidence>
<dbReference type="GO" id="GO:0005634">
    <property type="term" value="C:nucleus"/>
    <property type="evidence" value="ECO:0007669"/>
    <property type="project" value="TreeGrafter"/>
</dbReference>
<dbReference type="SMART" id="SM00717">
    <property type="entry name" value="SANT"/>
    <property type="match status" value="2"/>
</dbReference>
<dbReference type="InterPro" id="IPR017930">
    <property type="entry name" value="Myb_dom"/>
</dbReference>
<keyword evidence="1" id="KW-0238">DNA-binding</keyword>
<dbReference type="PANTHER" id="PTHR45614:SF249">
    <property type="entry name" value="OS03G0236300 PROTEIN"/>
    <property type="match status" value="1"/>
</dbReference>
<evidence type="ECO:0000259" key="4">
    <source>
        <dbReference type="PROSITE" id="PS51294"/>
    </source>
</evidence>
<feature type="domain" description="Myb-like" evidence="3">
    <location>
        <begin position="66"/>
        <end position="111"/>
    </location>
</feature>
<dbReference type="GO" id="GO:0000981">
    <property type="term" value="F:DNA-binding transcription factor activity, RNA polymerase II-specific"/>
    <property type="evidence" value="ECO:0007669"/>
    <property type="project" value="TreeGrafter"/>
</dbReference>
<dbReference type="InterPro" id="IPR001005">
    <property type="entry name" value="SANT/Myb"/>
</dbReference>
<accession>A0A0D9X8H5</accession>
<feature type="domain" description="HTH myb-type" evidence="4">
    <location>
        <begin position="13"/>
        <end position="63"/>
    </location>
</feature>
<dbReference type="HOGENOM" id="CLU_107369_0_0_1"/>
<dbReference type="CDD" id="cd00167">
    <property type="entry name" value="SANT"/>
    <property type="match status" value="2"/>
</dbReference>
<dbReference type="SUPFAM" id="SSF46689">
    <property type="entry name" value="Homeodomain-like"/>
    <property type="match status" value="1"/>
</dbReference>
<protein>
    <submittedName>
        <fullName evidence="5">Uncharacterized protein</fullName>
    </submittedName>
</protein>
<dbReference type="AlphaFoldDB" id="A0A0D9X8H5"/>
<dbReference type="Gene3D" id="1.10.10.60">
    <property type="entry name" value="Homeodomain-like"/>
    <property type="match status" value="2"/>
</dbReference>
<dbReference type="InterPro" id="IPR050560">
    <property type="entry name" value="MYB_TF"/>
</dbReference>
<sequence length="204" mass="22244">MAADGDSGGGGGKKTPWTEEDEALRRGVREHRRQNWAEIAAALPRRGPKSCRLQWCQHLSPELDTRAPFTPVEDALIVAQQRLHGNKWATIARCLPGRSDNAVKNRWNSTLRKLRRHGAVRATEEDAAAAAAAQEDDTVMVCRELFPVRAGGVKEAAAAVARLLAGEKEDEEEDVEATGLTLGLPVLSEAELELRLGLAWPENA</sequence>
<dbReference type="GO" id="GO:0000978">
    <property type="term" value="F:RNA polymerase II cis-regulatory region sequence-specific DNA binding"/>
    <property type="evidence" value="ECO:0007669"/>
    <property type="project" value="TreeGrafter"/>
</dbReference>
<dbReference type="PROSITE" id="PS51294">
    <property type="entry name" value="HTH_MYB"/>
    <property type="match status" value="2"/>
</dbReference>
<reference evidence="5 6" key="1">
    <citation type="submission" date="2012-08" db="EMBL/GenBank/DDBJ databases">
        <title>Oryza genome evolution.</title>
        <authorList>
            <person name="Wing R.A."/>
        </authorList>
    </citation>
    <scope>NUCLEOTIDE SEQUENCE</scope>
</reference>
<reference evidence="5" key="3">
    <citation type="submission" date="2015-04" db="UniProtKB">
        <authorList>
            <consortium name="EnsemblPlants"/>
        </authorList>
    </citation>
    <scope>IDENTIFICATION</scope>
</reference>
<evidence type="ECO:0000256" key="2">
    <source>
        <dbReference type="SAM" id="MobiDB-lite"/>
    </source>
</evidence>
<feature type="compositionally biased region" description="Gly residues" evidence="2">
    <location>
        <begin position="1"/>
        <end position="13"/>
    </location>
</feature>
<dbReference type="Pfam" id="PF00249">
    <property type="entry name" value="Myb_DNA-binding"/>
    <property type="match status" value="2"/>
</dbReference>
<name>A0A0D9X8H5_9ORYZ</name>
<dbReference type="STRING" id="77586.A0A0D9X8H5"/>
<evidence type="ECO:0000259" key="3">
    <source>
        <dbReference type="PROSITE" id="PS50090"/>
    </source>
</evidence>
<feature type="domain" description="Myb-like" evidence="3">
    <location>
        <begin position="19"/>
        <end position="59"/>
    </location>
</feature>
<dbReference type="eggNOG" id="KOG0048">
    <property type="taxonomic scope" value="Eukaryota"/>
</dbReference>
<evidence type="ECO:0000313" key="6">
    <source>
        <dbReference type="Proteomes" id="UP000032180"/>
    </source>
</evidence>
<feature type="region of interest" description="Disordered" evidence="2">
    <location>
        <begin position="1"/>
        <end position="29"/>
    </location>
</feature>
<dbReference type="EnsemblPlants" id="LPERR08G13830.1">
    <property type="protein sequence ID" value="LPERR08G13830.1"/>
    <property type="gene ID" value="LPERR08G13830"/>
</dbReference>
<dbReference type="PANTHER" id="PTHR45614">
    <property type="entry name" value="MYB PROTEIN-RELATED"/>
    <property type="match status" value="1"/>
</dbReference>
<dbReference type="Gramene" id="LPERR08G13830.1">
    <property type="protein sequence ID" value="LPERR08G13830.1"/>
    <property type="gene ID" value="LPERR08G13830"/>
</dbReference>
<evidence type="ECO:0000313" key="5">
    <source>
        <dbReference type="EnsemblPlants" id="LPERR08G13830.1"/>
    </source>
</evidence>
<dbReference type="InterPro" id="IPR009057">
    <property type="entry name" value="Homeodomain-like_sf"/>
</dbReference>
<feature type="domain" description="HTH myb-type" evidence="4">
    <location>
        <begin position="66"/>
        <end position="115"/>
    </location>
</feature>
<proteinExistence type="predicted"/>
<keyword evidence="6" id="KW-1185">Reference proteome</keyword>
<reference evidence="6" key="2">
    <citation type="submission" date="2013-12" db="EMBL/GenBank/DDBJ databases">
        <authorList>
            <person name="Yu Y."/>
            <person name="Lee S."/>
            <person name="de Baynast K."/>
            <person name="Wissotski M."/>
            <person name="Liu L."/>
            <person name="Talag J."/>
            <person name="Goicoechea J."/>
            <person name="Angelova A."/>
            <person name="Jetty R."/>
            <person name="Kudrna D."/>
            <person name="Golser W."/>
            <person name="Rivera L."/>
            <person name="Zhang J."/>
            <person name="Wing R."/>
        </authorList>
    </citation>
    <scope>NUCLEOTIDE SEQUENCE</scope>
</reference>
<dbReference type="Proteomes" id="UP000032180">
    <property type="component" value="Chromosome 8"/>
</dbReference>
<dbReference type="PROSITE" id="PS50090">
    <property type="entry name" value="MYB_LIKE"/>
    <property type="match status" value="2"/>
</dbReference>
<organism evidence="5 6">
    <name type="scientific">Leersia perrieri</name>
    <dbReference type="NCBI Taxonomy" id="77586"/>
    <lineage>
        <taxon>Eukaryota</taxon>
        <taxon>Viridiplantae</taxon>
        <taxon>Streptophyta</taxon>
        <taxon>Embryophyta</taxon>
        <taxon>Tracheophyta</taxon>
        <taxon>Spermatophyta</taxon>
        <taxon>Magnoliopsida</taxon>
        <taxon>Liliopsida</taxon>
        <taxon>Poales</taxon>
        <taxon>Poaceae</taxon>
        <taxon>BOP clade</taxon>
        <taxon>Oryzoideae</taxon>
        <taxon>Oryzeae</taxon>
        <taxon>Oryzinae</taxon>
        <taxon>Leersia</taxon>
    </lineage>
</organism>